<reference evidence="1 2" key="1">
    <citation type="journal article" date="2019" name="Mol. Biol. Evol.">
        <title>Blast fungal genomes show frequent chromosomal changes, gene gains and losses, and effector gene turnover.</title>
        <authorList>
            <person name="Gomez Luciano L.B."/>
            <person name="Jason Tsai I."/>
            <person name="Chuma I."/>
            <person name="Tosa Y."/>
            <person name="Chen Y.H."/>
            <person name="Li J.Y."/>
            <person name="Li M.Y."/>
            <person name="Jade Lu M.Y."/>
            <person name="Nakayashiki H."/>
            <person name="Li W.H."/>
        </authorList>
    </citation>
    <scope>NUCLEOTIDE SEQUENCE [LARGE SCALE GENOMIC DNA]</scope>
    <source>
        <strain evidence="1">MZ5-1-6</strain>
    </source>
</reference>
<protein>
    <submittedName>
        <fullName evidence="1">Uncharacterized protein</fullName>
    </submittedName>
</protein>
<organism evidence="1 2">
    <name type="scientific">Pyricularia oryzae</name>
    <name type="common">Rice blast fungus</name>
    <name type="synonym">Magnaporthe oryzae</name>
    <dbReference type="NCBI Taxonomy" id="318829"/>
    <lineage>
        <taxon>Eukaryota</taxon>
        <taxon>Fungi</taxon>
        <taxon>Dikarya</taxon>
        <taxon>Ascomycota</taxon>
        <taxon>Pezizomycotina</taxon>
        <taxon>Sordariomycetes</taxon>
        <taxon>Sordariomycetidae</taxon>
        <taxon>Magnaporthales</taxon>
        <taxon>Pyriculariaceae</taxon>
        <taxon>Pyricularia</taxon>
    </lineage>
</organism>
<dbReference type="EMBL" id="CP034210">
    <property type="protein sequence ID" value="QBZ66502.1"/>
    <property type="molecule type" value="Genomic_DNA"/>
</dbReference>
<evidence type="ECO:0000313" key="1">
    <source>
        <dbReference type="EMBL" id="QBZ66502.1"/>
    </source>
</evidence>
<dbReference type="AlphaFoldDB" id="A0A4P7NVL8"/>
<dbReference type="Proteomes" id="UP000294847">
    <property type="component" value="Chromosome 7"/>
</dbReference>
<name>A0A4P7NVL8_PYROR</name>
<gene>
    <name evidence="1" type="ORF">PoMZ_13481</name>
</gene>
<proteinExistence type="predicted"/>
<evidence type="ECO:0000313" key="2">
    <source>
        <dbReference type="Proteomes" id="UP000294847"/>
    </source>
</evidence>
<accession>A0A4P7NVL8</accession>
<sequence length="150" mass="17425">MVYAVKTYLNMVKKLEVNPSLGFITQCVFQGLSAEQFRQAATNGGNVLGFEDRSENLVLFLGIIAYKNAKFIKLINAKITTWVDNTKRFSVENGTDDEYFFLNYADLWAAMERKTLRLWRRLRANTTRTEYFNEACPVDLSYQMLEQLHV</sequence>